<evidence type="ECO:0000256" key="6">
    <source>
        <dbReference type="ARBA" id="ARBA00023136"/>
    </source>
</evidence>
<feature type="transmembrane region" description="Helical" evidence="7">
    <location>
        <begin position="356"/>
        <end position="382"/>
    </location>
</feature>
<dbReference type="Proteomes" id="UP000266172">
    <property type="component" value="Unassembled WGS sequence"/>
</dbReference>
<dbReference type="GO" id="GO:0042910">
    <property type="term" value="F:xenobiotic transmembrane transporter activity"/>
    <property type="evidence" value="ECO:0007669"/>
    <property type="project" value="InterPro"/>
</dbReference>
<feature type="transmembrane region" description="Helical" evidence="7">
    <location>
        <begin position="321"/>
        <end position="344"/>
    </location>
</feature>
<keyword evidence="2" id="KW-0813">Transport</keyword>
<feature type="transmembrane region" description="Helical" evidence="7">
    <location>
        <begin position="290"/>
        <end position="309"/>
    </location>
</feature>
<dbReference type="EMBL" id="QRVL01000023">
    <property type="protein sequence ID" value="RGS36379.1"/>
    <property type="molecule type" value="Genomic_DNA"/>
</dbReference>
<dbReference type="RefSeq" id="WP_118098538.1">
    <property type="nucleotide sequence ID" value="NZ_QRVL01000023.1"/>
</dbReference>
<feature type="transmembrane region" description="Helical" evidence="7">
    <location>
        <begin position="248"/>
        <end position="270"/>
    </location>
</feature>
<dbReference type="PANTHER" id="PTHR42925:SF2">
    <property type="entry name" value="NA+ DRIVEN MULTIDRUG EFFLUX PUMP"/>
    <property type="match status" value="1"/>
</dbReference>
<dbReference type="PANTHER" id="PTHR42925">
    <property type="entry name" value="MULTIDRUG AND TOXIN EFFLUX PROTEIN MATE FAMILY"/>
    <property type="match status" value="1"/>
</dbReference>
<feature type="transmembrane region" description="Helical" evidence="7">
    <location>
        <begin position="100"/>
        <end position="121"/>
    </location>
</feature>
<dbReference type="InterPro" id="IPR048279">
    <property type="entry name" value="MdtK-like"/>
</dbReference>
<keyword evidence="3" id="KW-1003">Cell membrane</keyword>
<keyword evidence="4 7" id="KW-0812">Transmembrane</keyword>
<evidence type="ECO:0000256" key="5">
    <source>
        <dbReference type="ARBA" id="ARBA00022989"/>
    </source>
</evidence>
<evidence type="ECO:0000256" key="7">
    <source>
        <dbReference type="SAM" id="Phobius"/>
    </source>
</evidence>
<gene>
    <name evidence="8" type="ORF">DWX93_15835</name>
</gene>
<accession>A0A395V6W4</accession>
<comment type="caution">
    <text evidence="8">The sequence shown here is derived from an EMBL/GenBank/DDBJ whole genome shotgun (WGS) entry which is preliminary data.</text>
</comment>
<feature type="transmembrane region" description="Helical" evidence="7">
    <location>
        <begin position="394"/>
        <end position="413"/>
    </location>
</feature>
<feature type="transmembrane region" description="Helical" evidence="7">
    <location>
        <begin position="17"/>
        <end position="39"/>
    </location>
</feature>
<feature type="transmembrane region" description="Helical" evidence="7">
    <location>
        <begin position="133"/>
        <end position="155"/>
    </location>
</feature>
<evidence type="ECO:0000256" key="4">
    <source>
        <dbReference type="ARBA" id="ARBA00022692"/>
    </source>
</evidence>
<dbReference type="InterPro" id="IPR047135">
    <property type="entry name" value="YsiQ"/>
</dbReference>
<dbReference type="CDD" id="cd13134">
    <property type="entry name" value="MATE_like_8"/>
    <property type="match status" value="1"/>
</dbReference>
<sequence>MFAKINFHDEFYQKLKLLVLPITMQQFMLALVSATDAIMLGAVSQTSLSAVSLAGQIQFVLNLFISGISAGSGIMAAQYWGKKDAASIEEVMPIALRTNLIFSGVFTVFAAVAPEVLMRIFTSDPALIESGAVYLQAVSLSYLLCGISQIYLILLKNTGYATVSSRISCTAVVVNIICNAILIYGLLGLPALGIQGAAYATVIARLVELVWSYLETKQSGRVQIIWKKMFHAADAVLTKDFWRYTMPVLGAALVWGIAYVSYSVIMGHMGSDAVAANSITTIAKNMLSCLIRGVSGGAGVLIGNLLGAGELDKAKGYGGRLTRMAIVVGMTTGGILMLISPLIVRFAPLSETAAEYLQYMLIFCGCNIMAQSVNTTVLDGIFCAGGDSKFDMKGNLGAMWCFSVPFGFFAAFVLKWPVMVVYCIVNLDEIVKIPAVYLHYKKYIWVRNITVQEDA</sequence>
<dbReference type="NCBIfam" id="TIGR00797">
    <property type="entry name" value="matE"/>
    <property type="match status" value="1"/>
</dbReference>
<protein>
    <submittedName>
        <fullName evidence="8">MATE family efflux transporter</fullName>
    </submittedName>
</protein>
<dbReference type="Pfam" id="PF01554">
    <property type="entry name" value="MatE"/>
    <property type="match status" value="2"/>
</dbReference>
<dbReference type="AlphaFoldDB" id="A0A395V6W4"/>
<dbReference type="InterPro" id="IPR002528">
    <property type="entry name" value="MATE_fam"/>
</dbReference>
<evidence type="ECO:0000256" key="1">
    <source>
        <dbReference type="ARBA" id="ARBA00004651"/>
    </source>
</evidence>
<dbReference type="GO" id="GO:0015297">
    <property type="term" value="F:antiporter activity"/>
    <property type="evidence" value="ECO:0007669"/>
    <property type="project" value="InterPro"/>
</dbReference>
<keyword evidence="5 7" id="KW-1133">Transmembrane helix</keyword>
<keyword evidence="6 7" id="KW-0472">Membrane</keyword>
<comment type="subcellular location">
    <subcellularLocation>
        <location evidence="1">Cell membrane</location>
        <topology evidence="1">Multi-pass membrane protein</topology>
    </subcellularLocation>
</comment>
<feature type="transmembrane region" description="Helical" evidence="7">
    <location>
        <begin position="167"/>
        <end position="187"/>
    </location>
</feature>
<proteinExistence type="predicted"/>
<evidence type="ECO:0000313" key="9">
    <source>
        <dbReference type="Proteomes" id="UP000266172"/>
    </source>
</evidence>
<dbReference type="GO" id="GO:0005886">
    <property type="term" value="C:plasma membrane"/>
    <property type="evidence" value="ECO:0007669"/>
    <property type="project" value="UniProtKB-SubCell"/>
</dbReference>
<feature type="transmembrane region" description="Helical" evidence="7">
    <location>
        <begin position="59"/>
        <end position="80"/>
    </location>
</feature>
<evidence type="ECO:0000256" key="2">
    <source>
        <dbReference type="ARBA" id="ARBA00022448"/>
    </source>
</evidence>
<reference evidence="8 9" key="1">
    <citation type="submission" date="2018-08" db="EMBL/GenBank/DDBJ databases">
        <title>A genome reference for cultivated species of the human gut microbiota.</title>
        <authorList>
            <person name="Zou Y."/>
            <person name="Xue W."/>
            <person name="Luo G."/>
        </authorList>
    </citation>
    <scope>NUCLEOTIDE SEQUENCE [LARGE SCALE GENOMIC DNA]</scope>
    <source>
        <strain evidence="8 9">AF22-12AC</strain>
    </source>
</reference>
<evidence type="ECO:0000313" key="8">
    <source>
        <dbReference type="EMBL" id="RGS36379.1"/>
    </source>
</evidence>
<dbReference type="PIRSF" id="PIRSF006603">
    <property type="entry name" value="DinF"/>
    <property type="match status" value="1"/>
</dbReference>
<evidence type="ECO:0000256" key="3">
    <source>
        <dbReference type="ARBA" id="ARBA00022475"/>
    </source>
</evidence>
<organism evidence="8 9">
    <name type="scientific">Roseburia hominis</name>
    <dbReference type="NCBI Taxonomy" id="301301"/>
    <lineage>
        <taxon>Bacteria</taxon>
        <taxon>Bacillati</taxon>
        <taxon>Bacillota</taxon>
        <taxon>Clostridia</taxon>
        <taxon>Lachnospirales</taxon>
        <taxon>Lachnospiraceae</taxon>
        <taxon>Roseburia</taxon>
    </lineage>
</organism>
<name>A0A395V6W4_9FIRM</name>